<evidence type="ECO:0000313" key="12">
    <source>
        <dbReference type="EMBL" id="EDS02616.1"/>
    </source>
</evidence>
<evidence type="ECO:0000256" key="5">
    <source>
        <dbReference type="ARBA" id="ARBA00022801"/>
    </source>
</evidence>
<comment type="caution">
    <text evidence="10">Lacks conserved residue(s) required for the propagation of feature annotation.</text>
</comment>
<evidence type="ECO:0000256" key="2">
    <source>
        <dbReference type="ARBA" id="ARBA00011738"/>
    </source>
</evidence>
<comment type="catalytic activity">
    <reaction evidence="9 10">
        <text>XTP + H2O = XMP + diphosphate + H(+)</text>
        <dbReference type="Rhea" id="RHEA:28610"/>
        <dbReference type="ChEBI" id="CHEBI:15377"/>
        <dbReference type="ChEBI" id="CHEBI:15378"/>
        <dbReference type="ChEBI" id="CHEBI:33019"/>
        <dbReference type="ChEBI" id="CHEBI:57464"/>
        <dbReference type="ChEBI" id="CHEBI:61314"/>
        <dbReference type="EC" id="3.6.1.66"/>
    </reaction>
</comment>
<comment type="subunit">
    <text evidence="2 10">Homodimer.</text>
</comment>
<protein>
    <recommendedName>
        <fullName evidence="10">dITP/XTP pyrophosphatase</fullName>
        <ecNumber evidence="10">3.6.1.66</ecNumber>
    </recommendedName>
    <alternativeName>
        <fullName evidence="10">Non-canonical purine NTP pyrophosphatase</fullName>
    </alternativeName>
    <alternativeName>
        <fullName evidence="10">Non-standard purine NTP pyrophosphatase</fullName>
    </alternativeName>
    <alternativeName>
        <fullName evidence="10">Nucleoside-triphosphate diphosphatase</fullName>
    </alternativeName>
    <alternativeName>
        <fullName evidence="10">Nucleoside-triphosphate pyrophosphatase</fullName>
        <shortName evidence="10">NTPase</shortName>
    </alternativeName>
</protein>
<evidence type="ECO:0000256" key="9">
    <source>
        <dbReference type="ARBA" id="ARBA00052017"/>
    </source>
</evidence>
<comment type="function">
    <text evidence="10">Pyrophosphatase that catalyzes the hydrolysis of nucleoside triphosphates to their monophosphate derivatives, with a high preference for the non-canonical purine nucleotides XTP (xanthosine triphosphate), dITP (deoxyinosine triphosphate) and ITP. Seems to function as a house-cleaning enzyme that removes non-canonical purine nucleotides from the nucleotide pool, thus preventing their incorporation into DNA/RNA and avoiding chromosomal lesions.</text>
</comment>
<feature type="active site" description="Proton acceptor" evidence="10">
    <location>
        <position position="82"/>
    </location>
</feature>
<dbReference type="GO" id="GO:0046872">
    <property type="term" value="F:metal ion binding"/>
    <property type="evidence" value="ECO:0007669"/>
    <property type="project" value="UniProtKB-KW"/>
</dbReference>
<dbReference type="SUPFAM" id="SSF52972">
    <property type="entry name" value="ITPase-like"/>
    <property type="match status" value="1"/>
</dbReference>
<evidence type="ECO:0000256" key="3">
    <source>
        <dbReference type="ARBA" id="ARBA00022723"/>
    </source>
</evidence>
<evidence type="ECO:0000256" key="7">
    <source>
        <dbReference type="ARBA" id="ARBA00023080"/>
    </source>
</evidence>
<dbReference type="FunFam" id="3.90.950.10:FF:000001">
    <property type="entry name" value="dITP/XTP pyrophosphatase"/>
    <property type="match status" value="1"/>
</dbReference>
<comment type="cofactor">
    <cofactor evidence="10">
        <name>Mg(2+)</name>
        <dbReference type="ChEBI" id="CHEBI:18420"/>
    </cofactor>
    <text evidence="10">Binds 1 Mg(2+) ion per subunit.</text>
</comment>
<dbReference type="AlphaFoldDB" id="B0MY27"/>
<dbReference type="PANTHER" id="PTHR11067">
    <property type="entry name" value="INOSINE TRIPHOSPHATE PYROPHOSPHATASE/HAM1 PROTEIN"/>
    <property type="match status" value="1"/>
</dbReference>
<comment type="caution">
    <text evidence="12">The sequence shown here is derived from an EMBL/GenBank/DDBJ whole genome shotgun (WGS) entry which is preliminary data.</text>
</comment>
<dbReference type="Proteomes" id="UP000005819">
    <property type="component" value="Unassembled WGS sequence"/>
</dbReference>
<keyword evidence="13" id="KW-1185">Reference proteome</keyword>
<dbReference type="Gene3D" id="3.90.950.10">
    <property type="match status" value="1"/>
</dbReference>
<accession>B0MY27</accession>
<dbReference type="HAMAP" id="MF_01405">
    <property type="entry name" value="Non_canon_purine_NTPase"/>
    <property type="match status" value="1"/>
</dbReference>
<dbReference type="GO" id="GO:0005829">
    <property type="term" value="C:cytosol"/>
    <property type="evidence" value="ECO:0007669"/>
    <property type="project" value="TreeGrafter"/>
</dbReference>
<feature type="binding site" evidence="10">
    <location>
        <position position="185"/>
    </location>
    <ligand>
        <name>substrate</name>
    </ligand>
</feature>
<dbReference type="Pfam" id="PF01725">
    <property type="entry name" value="Ham1p_like"/>
    <property type="match status" value="1"/>
</dbReference>
<dbReference type="GO" id="GO:0035870">
    <property type="term" value="F:dITP diphosphatase activity"/>
    <property type="evidence" value="ECO:0007669"/>
    <property type="project" value="UniProtKB-UniRule"/>
</dbReference>
<keyword evidence="6 10" id="KW-0460">Magnesium</keyword>
<dbReference type="eggNOG" id="COG0127">
    <property type="taxonomic scope" value="Bacteria"/>
</dbReference>
<feature type="binding site" evidence="10">
    <location>
        <begin position="190"/>
        <end position="191"/>
    </location>
    <ligand>
        <name>substrate</name>
    </ligand>
</feature>
<dbReference type="GO" id="GO:0036220">
    <property type="term" value="F:ITP diphosphatase activity"/>
    <property type="evidence" value="ECO:0007669"/>
    <property type="project" value="UniProtKB-UniRule"/>
</dbReference>
<evidence type="ECO:0000256" key="1">
    <source>
        <dbReference type="ARBA" id="ARBA00008023"/>
    </source>
</evidence>
<evidence type="ECO:0000256" key="4">
    <source>
        <dbReference type="ARBA" id="ARBA00022741"/>
    </source>
</evidence>
<dbReference type="EMBL" id="ABFK02000020">
    <property type="protein sequence ID" value="EDS02616.1"/>
    <property type="molecule type" value="Genomic_DNA"/>
</dbReference>
<evidence type="ECO:0000256" key="6">
    <source>
        <dbReference type="ARBA" id="ARBA00022842"/>
    </source>
</evidence>
<dbReference type="PANTHER" id="PTHR11067:SF9">
    <property type="entry name" value="INOSINE TRIPHOSPHATE PYROPHOSPHATASE"/>
    <property type="match status" value="1"/>
</dbReference>
<evidence type="ECO:0000313" key="13">
    <source>
        <dbReference type="Proteomes" id="UP000005819"/>
    </source>
</evidence>
<comment type="similarity">
    <text evidence="1 10 11">Belongs to the HAM1 NTPase family.</text>
</comment>
<feature type="binding site" evidence="10">
    <location>
        <begin position="162"/>
        <end position="165"/>
    </location>
    <ligand>
        <name>substrate</name>
    </ligand>
</feature>
<dbReference type="GO" id="GO:0017111">
    <property type="term" value="F:ribonucleoside triphosphate phosphatase activity"/>
    <property type="evidence" value="ECO:0007669"/>
    <property type="project" value="InterPro"/>
</dbReference>
<evidence type="ECO:0000256" key="8">
    <source>
        <dbReference type="ARBA" id="ARBA00051875"/>
    </source>
</evidence>
<reference evidence="12" key="1">
    <citation type="submission" date="2007-10" db="EMBL/GenBank/DDBJ databases">
        <authorList>
            <person name="Fulton L."/>
            <person name="Clifton S."/>
            <person name="Fulton B."/>
            <person name="Xu J."/>
            <person name="Minx P."/>
            <person name="Pepin K.H."/>
            <person name="Johnson M."/>
            <person name="Thiruvilangam P."/>
            <person name="Bhonagiri V."/>
            <person name="Nash W.E."/>
            <person name="Mardis E.R."/>
            <person name="Wilson R.K."/>
        </authorList>
    </citation>
    <scope>NUCLEOTIDE SEQUENCE [LARGE SCALE GENOMIC DNA]</scope>
    <source>
        <strain evidence="12">DSM 17216</strain>
    </source>
</reference>
<dbReference type="NCBIfam" id="TIGR00042">
    <property type="entry name" value="RdgB/HAM1 family non-canonical purine NTP pyrophosphatase"/>
    <property type="match status" value="1"/>
</dbReference>
<keyword evidence="4 10" id="KW-0547">Nucleotide-binding</keyword>
<dbReference type="GO" id="GO:0009146">
    <property type="term" value="P:purine nucleoside triphosphate catabolic process"/>
    <property type="evidence" value="ECO:0007669"/>
    <property type="project" value="UniProtKB-UniRule"/>
</dbReference>
<dbReference type="GO" id="GO:0000166">
    <property type="term" value="F:nucleotide binding"/>
    <property type="evidence" value="ECO:0007669"/>
    <property type="project" value="UniProtKB-KW"/>
</dbReference>
<dbReference type="CDD" id="cd00515">
    <property type="entry name" value="HAM1"/>
    <property type="match status" value="1"/>
</dbReference>
<comment type="catalytic activity">
    <reaction evidence="8 10">
        <text>dITP + H2O = dIMP + diphosphate + H(+)</text>
        <dbReference type="Rhea" id="RHEA:28342"/>
        <dbReference type="ChEBI" id="CHEBI:15377"/>
        <dbReference type="ChEBI" id="CHEBI:15378"/>
        <dbReference type="ChEBI" id="CHEBI:33019"/>
        <dbReference type="ChEBI" id="CHEBI:61194"/>
        <dbReference type="ChEBI" id="CHEBI:61382"/>
        <dbReference type="EC" id="3.6.1.66"/>
    </reaction>
</comment>
<dbReference type="InterPro" id="IPR020922">
    <property type="entry name" value="dITP/XTP_pyrophosphatase"/>
</dbReference>
<keyword evidence="3 10" id="KW-0479">Metal-binding</keyword>
<name>B0MY27_9BACT</name>
<evidence type="ECO:0000256" key="11">
    <source>
        <dbReference type="RuleBase" id="RU003781"/>
    </source>
</evidence>
<dbReference type="GO" id="GO:0009117">
    <property type="term" value="P:nucleotide metabolic process"/>
    <property type="evidence" value="ECO:0007669"/>
    <property type="project" value="UniProtKB-KW"/>
</dbReference>
<dbReference type="InterPro" id="IPR029001">
    <property type="entry name" value="ITPase-like_fam"/>
</dbReference>
<sequence>MIRKFDETEQYDTSMKIIFATNNAHKLSEVQAVLGPDFELVTPRSVGITEEIPEQQDTIAGNASQKARYVHDRTGCDCFADDTGLEVEALGGAPGVHSARYATDGHDFAANNELLLRNLEGVGNRRARFRTVISLILDGEEHLFEGIVEGHIAQCASGSEGFGYDPLFIPEGSAKTYAEMDPAEKNALSHRGRAVRKLAEFLHNRGK</sequence>
<dbReference type="InterPro" id="IPR002637">
    <property type="entry name" value="RdgB/HAM1"/>
</dbReference>
<gene>
    <name evidence="12" type="primary">rdgB</name>
    <name evidence="12" type="ORF">ALIPUT_02146</name>
</gene>
<evidence type="ECO:0000256" key="10">
    <source>
        <dbReference type="HAMAP-Rule" id="MF_01405"/>
    </source>
</evidence>
<reference evidence="12" key="2">
    <citation type="submission" date="2013-09" db="EMBL/GenBank/DDBJ databases">
        <title>Draft genome sequence of Alistipes putredinis (DSM 17216).</title>
        <authorList>
            <person name="Sudarsanam P."/>
            <person name="Ley R."/>
            <person name="Guruge J."/>
            <person name="Turnbaugh P.J."/>
            <person name="Mahowald M."/>
            <person name="Liep D."/>
            <person name="Gordon J."/>
        </authorList>
    </citation>
    <scope>NUCLEOTIDE SEQUENCE</scope>
    <source>
        <strain evidence="12">DSM 17216</strain>
    </source>
</reference>
<dbReference type="EC" id="3.6.1.66" evidence="10"/>
<keyword evidence="5 10" id="KW-0378">Hydrolase</keyword>
<organism evidence="12 13">
    <name type="scientific">Alistipes putredinis DSM 17216</name>
    <dbReference type="NCBI Taxonomy" id="445970"/>
    <lineage>
        <taxon>Bacteria</taxon>
        <taxon>Pseudomonadati</taxon>
        <taxon>Bacteroidota</taxon>
        <taxon>Bacteroidia</taxon>
        <taxon>Bacteroidales</taxon>
        <taxon>Rikenellaceae</taxon>
        <taxon>Alistipes</taxon>
    </lineage>
</organism>
<proteinExistence type="inferred from homology"/>
<feature type="binding site" evidence="10">
    <location>
        <position position="83"/>
    </location>
    <ligand>
        <name>substrate</name>
    </ligand>
</feature>
<comment type="catalytic activity">
    <reaction evidence="10">
        <text>ITP + H2O = IMP + diphosphate + H(+)</text>
        <dbReference type="Rhea" id="RHEA:29399"/>
        <dbReference type="ChEBI" id="CHEBI:15377"/>
        <dbReference type="ChEBI" id="CHEBI:15378"/>
        <dbReference type="ChEBI" id="CHEBI:33019"/>
        <dbReference type="ChEBI" id="CHEBI:58053"/>
        <dbReference type="ChEBI" id="CHEBI:61402"/>
        <dbReference type="EC" id="3.6.1.66"/>
    </reaction>
</comment>
<keyword evidence="7 10" id="KW-0546">Nucleotide metabolism</keyword>
<feature type="binding site" evidence="10">
    <location>
        <begin position="21"/>
        <end position="26"/>
    </location>
    <ligand>
        <name>substrate</name>
    </ligand>
</feature>
<dbReference type="HOGENOM" id="CLU_082080_0_2_10"/>
<feature type="binding site" evidence="10">
    <location>
        <position position="82"/>
    </location>
    <ligand>
        <name>Mg(2+)</name>
        <dbReference type="ChEBI" id="CHEBI:18420"/>
    </ligand>
</feature>
<dbReference type="GO" id="GO:0036222">
    <property type="term" value="F:XTP diphosphatase activity"/>
    <property type="evidence" value="ECO:0007669"/>
    <property type="project" value="UniProtKB-UniRule"/>
</dbReference>